<comment type="caution">
    <text evidence="2">The sequence shown here is derived from an EMBL/GenBank/DDBJ whole genome shotgun (WGS) entry which is preliminary data.</text>
</comment>
<dbReference type="InterPro" id="IPR007366">
    <property type="entry name" value="DUF432"/>
</dbReference>
<dbReference type="AlphaFoldDB" id="A0A0V8RTZ0"/>
<dbReference type="Proteomes" id="UP000053352">
    <property type="component" value="Unassembled WGS sequence"/>
</dbReference>
<sequence>MKPGIMLFSGMWRMSGTGGGHHEGGPPPAGGEQPRLTLEPGGELSLGRLEAKLGTNGLLEACDGYNCIRARLPRGAAARLEPVPPVHVPSQMTNCLYLEFEEQLVTPGEHAVFWATVPYELAIYANGVLLGYLSPLRVKYTLVGDVVEGTVCRYHRSRASTDPRELQAGMEEALAAIEFRGAPGRVPGVGFHVADIPLYVKDGRVYYPLVRAEVGASRVSSRVDQRPPVEGARGVQRSRQRGILPQVFVVTI</sequence>
<name>A0A0V8RTZ0_PYROC</name>
<evidence type="ECO:0000313" key="3">
    <source>
        <dbReference type="Proteomes" id="UP000053352"/>
    </source>
</evidence>
<dbReference type="STRING" id="2309.CF15_01475"/>
<proteinExistence type="predicted"/>
<protein>
    <submittedName>
        <fullName evidence="2">Uncharacterized protein</fullName>
    </submittedName>
</protein>
<feature type="region of interest" description="Disordered" evidence="1">
    <location>
        <begin position="16"/>
        <end position="35"/>
    </location>
</feature>
<dbReference type="EMBL" id="LNTB01000001">
    <property type="protein sequence ID" value="KSW11537.1"/>
    <property type="molecule type" value="Genomic_DNA"/>
</dbReference>
<reference evidence="2 3" key="1">
    <citation type="submission" date="2015-11" db="EMBL/GenBank/DDBJ databases">
        <title>Genome sequence of Pyrodictium occultum PL-19, a marine hyperthermophilic archaeon isolated from Volcano, Italy.</title>
        <authorList>
            <person name="Utturkar S."/>
            <person name="Huber H."/>
            <person name="Leptihn S."/>
            <person name="Brown S."/>
            <person name="Stetter K.O."/>
            <person name="Podar M."/>
        </authorList>
    </citation>
    <scope>NUCLEOTIDE SEQUENCE [LARGE SCALE GENOMIC DNA]</scope>
    <source>
        <strain evidence="2 3">PL-19</strain>
    </source>
</reference>
<keyword evidence="3" id="KW-1185">Reference proteome</keyword>
<evidence type="ECO:0000313" key="2">
    <source>
        <dbReference type="EMBL" id="KSW11537.1"/>
    </source>
</evidence>
<dbReference type="Pfam" id="PF04254">
    <property type="entry name" value="DUF432"/>
    <property type="match status" value="1"/>
</dbReference>
<evidence type="ECO:0000256" key="1">
    <source>
        <dbReference type="SAM" id="MobiDB-lite"/>
    </source>
</evidence>
<gene>
    <name evidence="2" type="ORF">CF15_01475</name>
</gene>
<accession>A0A0V8RTZ0</accession>
<organism evidence="2 3">
    <name type="scientific">Pyrodictium occultum</name>
    <dbReference type="NCBI Taxonomy" id="2309"/>
    <lineage>
        <taxon>Archaea</taxon>
        <taxon>Thermoproteota</taxon>
        <taxon>Thermoprotei</taxon>
        <taxon>Desulfurococcales</taxon>
        <taxon>Pyrodictiaceae</taxon>
        <taxon>Pyrodictium</taxon>
    </lineage>
</organism>